<dbReference type="KEGG" id="nav:JQS30_10125"/>
<dbReference type="Pfam" id="PF02624">
    <property type="entry name" value="YcaO"/>
    <property type="match status" value="1"/>
</dbReference>
<organism evidence="2 3">
    <name type="scientific">Natronoglycomyces albus</name>
    <dbReference type="NCBI Taxonomy" id="2811108"/>
    <lineage>
        <taxon>Bacteria</taxon>
        <taxon>Bacillati</taxon>
        <taxon>Actinomycetota</taxon>
        <taxon>Actinomycetes</taxon>
        <taxon>Glycomycetales</taxon>
        <taxon>Glycomycetaceae</taxon>
        <taxon>Natronoglycomyces</taxon>
    </lineage>
</organism>
<proteinExistence type="predicted"/>
<dbReference type="RefSeq" id="WP_213170169.1">
    <property type="nucleotide sequence ID" value="NZ_CP070496.1"/>
</dbReference>
<dbReference type="EMBL" id="CP070496">
    <property type="protein sequence ID" value="QSB04169.1"/>
    <property type="molecule type" value="Genomic_DNA"/>
</dbReference>
<dbReference type="InterPro" id="IPR003776">
    <property type="entry name" value="YcaO-like_dom"/>
</dbReference>
<sequence>MPEVDSLAIYAVGTESLVVAPLGRQWRIDASPDDVLSSTVLAHLAALAGPAVRIRFDPHDVLVSSTDELLGGVHRATTGGRRAEDVTGWFFAGHWYRMRRDHAALRTAVDCLRATIPDADLAAVLAGPAHRPAKPSIERAPTPKPGPGVLQRWENGTWVDHLLDPAPLVDPVTGILKRIVARPAHPALPLGFVHWHAELPHLSSVDPHWQPDPLAPAGYLTGADPAARAIADDQPGLLSGLAHYCGAYLGQGQRHYASLTQLREAGEDALDLRDWEPHDPALHEEPGFPFIRFDIDQKLWWMAGKRGDKRCWVPLSLVHAGWMQADLPGLVAHNYHNLVGLQAGNTWDEAVERACAHVVASDAVALWWAGGDRLPLAAVPPTVKQAWGECELKLTLLKVPSTMKVPVVLAVVDDPAADIVTLGFAAHRDPDTAAELAVVESLIQHASAQDLNSPESLIRDQGVAGLVPYDERRRYRDAFGIDLRGLIDPMCHVQRALDPRVARAVRHRCLPSRDVTPAPVCDSVRAALAEQHELILLDVATDRVRSAGMHVARAVVAGLARIQPAAFPLDMTARFSRLARQCAWSRQHREPYPGW</sequence>
<dbReference type="AlphaFoldDB" id="A0A895XL71"/>
<evidence type="ECO:0000313" key="2">
    <source>
        <dbReference type="EMBL" id="QSB04169.1"/>
    </source>
</evidence>
<keyword evidence="3" id="KW-1185">Reference proteome</keyword>
<evidence type="ECO:0000259" key="1">
    <source>
        <dbReference type="PROSITE" id="PS51664"/>
    </source>
</evidence>
<name>A0A895XL71_9ACTN</name>
<dbReference type="PROSITE" id="PS51664">
    <property type="entry name" value="YCAO"/>
    <property type="match status" value="1"/>
</dbReference>
<dbReference type="Gene3D" id="3.30.160.660">
    <property type="match status" value="1"/>
</dbReference>
<gene>
    <name evidence="2" type="ORF">JQS30_10125</name>
</gene>
<evidence type="ECO:0000313" key="3">
    <source>
        <dbReference type="Proteomes" id="UP000662939"/>
    </source>
</evidence>
<reference evidence="2" key="1">
    <citation type="submission" date="2021-02" db="EMBL/GenBank/DDBJ databases">
        <title>Natronoglycomyces albus gen. nov., sp. nov, a haloalkaliphilic actinobacterium from a soda solonchak soil.</title>
        <authorList>
            <person name="Sorokin D.Y."/>
            <person name="Khijniak T.V."/>
            <person name="Zakharycheva A.P."/>
            <person name="Boueva O.V."/>
            <person name="Ariskina E.V."/>
            <person name="Hahnke R.L."/>
            <person name="Bunk B."/>
            <person name="Sproer C."/>
            <person name="Schumann P."/>
            <person name="Evtushenko L.I."/>
            <person name="Kublanov I.V."/>
        </authorList>
    </citation>
    <scope>NUCLEOTIDE SEQUENCE</scope>
    <source>
        <strain evidence="2">DSM 106290</strain>
    </source>
</reference>
<feature type="domain" description="YcaO" evidence="1">
    <location>
        <begin position="220"/>
        <end position="595"/>
    </location>
</feature>
<protein>
    <submittedName>
        <fullName evidence="2">YcaO-like family protein</fullName>
    </submittedName>
</protein>
<dbReference type="Proteomes" id="UP000662939">
    <property type="component" value="Chromosome"/>
</dbReference>
<accession>A0A895XL71</accession>